<feature type="compositionally biased region" description="Polar residues" evidence="3">
    <location>
        <begin position="891"/>
        <end position="905"/>
    </location>
</feature>
<evidence type="ECO:0000313" key="6">
    <source>
        <dbReference type="Proteomes" id="UP000825935"/>
    </source>
</evidence>
<feature type="compositionally biased region" description="Polar residues" evidence="3">
    <location>
        <begin position="357"/>
        <end position="369"/>
    </location>
</feature>
<dbReference type="InterPro" id="IPR035979">
    <property type="entry name" value="RBD_domain_sf"/>
</dbReference>
<comment type="caution">
    <text evidence="5">The sequence shown here is derived from an EMBL/GenBank/DDBJ whole genome shotgun (WGS) entry which is preliminary data.</text>
</comment>
<gene>
    <name evidence="5" type="ORF">KP509_21G063900</name>
</gene>
<dbReference type="InterPro" id="IPR034458">
    <property type="entry name" value="EAR1-like_RRM3"/>
</dbReference>
<organism evidence="5 6">
    <name type="scientific">Ceratopteris richardii</name>
    <name type="common">Triangle waterfern</name>
    <dbReference type="NCBI Taxonomy" id="49495"/>
    <lineage>
        <taxon>Eukaryota</taxon>
        <taxon>Viridiplantae</taxon>
        <taxon>Streptophyta</taxon>
        <taxon>Embryophyta</taxon>
        <taxon>Tracheophyta</taxon>
        <taxon>Polypodiopsida</taxon>
        <taxon>Polypodiidae</taxon>
        <taxon>Polypodiales</taxon>
        <taxon>Pteridineae</taxon>
        <taxon>Pteridaceae</taxon>
        <taxon>Parkerioideae</taxon>
        <taxon>Ceratopteris</taxon>
    </lineage>
</organism>
<dbReference type="PANTHER" id="PTHR23189">
    <property type="entry name" value="RNA RECOGNITION MOTIF-CONTAINING"/>
    <property type="match status" value="1"/>
</dbReference>
<evidence type="ECO:0000256" key="1">
    <source>
        <dbReference type="ARBA" id="ARBA00022884"/>
    </source>
</evidence>
<feature type="compositionally biased region" description="Low complexity" evidence="3">
    <location>
        <begin position="659"/>
        <end position="669"/>
    </location>
</feature>
<feature type="region of interest" description="Disordered" evidence="3">
    <location>
        <begin position="628"/>
        <end position="698"/>
    </location>
</feature>
<dbReference type="Pfam" id="PF00076">
    <property type="entry name" value="RRM_1"/>
    <property type="match status" value="1"/>
</dbReference>
<dbReference type="Gene3D" id="3.30.70.330">
    <property type="match status" value="2"/>
</dbReference>
<proteinExistence type="predicted"/>
<dbReference type="InterPro" id="IPR007201">
    <property type="entry name" value="Mei2-like_Rrm_C"/>
</dbReference>
<keyword evidence="1 2" id="KW-0694">RNA-binding</keyword>
<feature type="compositionally biased region" description="Basic and acidic residues" evidence="3">
    <location>
        <begin position="866"/>
        <end position="881"/>
    </location>
</feature>
<sequence length="956" mass="105733">MVSASSSPSEGKKKALDPSARDFIPLSTEPIEVSFYDCHGADHSIQNSALLPPDVRFPMFSSEYFPHRHPHHLAGFPAPFPVCHLPSYEWPATASQPRFPPEWQGNAEGIYGPSFPAPYDLQRGQFSSLYQQQFPCFQNQPYQTLNCGIPQVQRFHEYGSEQQRHSISKQSYGVHSDVHRLTDPNVNAVSLHARTLTQNYPFRGTWGSPQLAVGQPALQTAASTMETIHHRPPGMAQPFVGRDRMSRALQLIDIPVEMNEAQLAMELSQWGEIRVLDLSRQNEGLVTVHYFDLRSARSALTDIQNQHLLHQQRVQQQLRQHLRSLELDFSSSVKSPANDRMSSSSPSATKSSENESTPVDLSTSDVSTPSMSKESAALCLSQASSVNPLCMAPLTQLRCSSVASTKGLVGGKAVWAHYTIPIGLDSEDCIALGTLSPLNQGTLVVFNVDACLEADVFRTIFERYGNVKEVREAPHKRQHKFVEFYDVRHAALALQSLDGTELEGRKLKIEFSRPGGNASRTPRNGAPTDSPISMTGSHFVSITSSAAQVAPNMYPQTLVTAAPESFITGAAGSSTIHRYAPLLPPPLILQPARLTTSSFAHSHLPSASLSTPTKTDFMQTVPRYVSRQAMARGTDASYQNRLDALRPRDGDRGKPLDYSPSKSLASSSSWRGNVSLRRRAPVAESSSQSKDCFRFDEDEAESTGKTTLMIRNIPNKYTQEMLIAMLDEHCMECNRSLSQEPSGSLEPISAFDFVYLPIDFKNRCNLGYAFVNLTTPQATRRLHRAFHGRQWDEFNSRKICEVSYARLQGREALEEHFKNSRFVCDMDEYLPVKFCPPRSGWPISSLSRGLSARVAENAADSDIGAERKNVIVEDRDDKTGESGDGVGETFPSLSDGHSNTVTSRISTTPSTSEASTSTASTILSHGITLGRRVHGYRYGAGILPHHHHHHHHSRLA</sequence>
<protein>
    <recommendedName>
        <fullName evidence="4">RRM domain-containing protein</fullName>
    </recommendedName>
</protein>
<dbReference type="AlphaFoldDB" id="A0A8T2SC48"/>
<dbReference type="CDD" id="cd12530">
    <property type="entry name" value="RRM3_EAR1_like"/>
    <property type="match status" value="1"/>
</dbReference>
<name>A0A8T2SC48_CERRI</name>
<dbReference type="PROSITE" id="PS50102">
    <property type="entry name" value="RRM"/>
    <property type="match status" value="1"/>
</dbReference>
<accession>A0A8T2SC48</accession>
<dbReference type="EMBL" id="CM035426">
    <property type="protein sequence ID" value="KAH7315751.1"/>
    <property type="molecule type" value="Genomic_DNA"/>
</dbReference>
<feature type="compositionally biased region" description="Low complexity" evidence="3">
    <location>
        <begin position="342"/>
        <end position="356"/>
    </location>
</feature>
<evidence type="ECO:0000259" key="4">
    <source>
        <dbReference type="PROSITE" id="PS50102"/>
    </source>
</evidence>
<feature type="region of interest" description="Disordered" evidence="3">
    <location>
        <begin position="329"/>
        <end position="369"/>
    </location>
</feature>
<dbReference type="InterPro" id="IPR012677">
    <property type="entry name" value="Nucleotide-bd_a/b_plait_sf"/>
</dbReference>
<dbReference type="Pfam" id="PF04059">
    <property type="entry name" value="RRM_2"/>
    <property type="match status" value="2"/>
</dbReference>
<dbReference type="SUPFAM" id="SSF54928">
    <property type="entry name" value="RNA-binding domain, RBD"/>
    <property type="match status" value="3"/>
</dbReference>
<feature type="compositionally biased region" description="Low complexity" evidence="3">
    <location>
        <begin position="906"/>
        <end position="919"/>
    </location>
</feature>
<evidence type="ECO:0000256" key="2">
    <source>
        <dbReference type="PROSITE-ProRule" id="PRU00176"/>
    </source>
</evidence>
<keyword evidence="6" id="KW-1185">Reference proteome</keyword>
<feature type="domain" description="RRM" evidence="4">
    <location>
        <begin position="441"/>
        <end position="514"/>
    </location>
</feature>
<feature type="compositionally biased region" description="Basic and acidic residues" evidence="3">
    <location>
        <begin position="643"/>
        <end position="655"/>
    </location>
</feature>
<feature type="region of interest" description="Disordered" evidence="3">
    <location>
        <begin position="866"/>
        <end position="919"/>
    </location>
</feature>
<dbReference type="InterPro" id="IPR000504">
    <property type="entry name" value="RRM_dom"/>
</dbReference>
<dbReference type="SMART" id="SM00360">
    <property type="entry name" value="RRM"/>
    <property type="match status" value="2"/>
</dbReference>
<dbReference type="GO" id="GO:0003723">
    <property type="term" value="F:RNA binding"/>
    <property type="evidence" value="ECO:0007669"/>
    <property type="project" value="UniProtKB-UniRule"/>
</dbReference>
<dbReference type="Proteomes" id="UP000825935">
    <property type="component" value="Chromosome 21"/>
</dbReference>
<evidence type="ECO:0000313" key="5">
    <source>
        <dbReference type="EMBL" id="KAH7315751.1"/>
    </source>
</evidence>
<evidence type="ECO:0000256" key="3">
    <source>
        <dbReference type="SAM" id="MobiDB-lite"/>
    </source>
</evidence>
<reference evidence="5" key="1">
    <citation type="submission" date="2021-08" db="EMBL/GenBank/DDBJ databases">
        <title>WGS assembly of Ceratopteris richardii.</title>
        <authorList>
            <person name="Marchant D.B."/>
            <person name="Chen G."/>
            <person name="Jenkins J."/>
            <person name="Shu S."/>
            <person name="Leebens-Mack J."/>
            <person name="Grimwood J."/>
            <person name="Schmutz J."/>
            <person name="Soltis P."/>
            <person name="Soltis D."/>
            <person name="Chen Z.-H."/>
        </authorList>
    </citation>
    <scope>NUCLEOTIDE SEQUENCE</scope>
    <source>
        <strain evidence="5">Whitten #5841</strain>
        <tissue evidence="5">Leaf</tissue>
    </source>
</reference>
<dbReference type="OrthoDB" id="417481at2759"/>